<feature type="compositionally biased region" description="Pro residues" evidence="2">
    <location>
        <begin position="205"/>
        <end position="214"/>
    </location>
</feature>
<feature type="compositionally biased region" description="Low complexity" evidence="2">
    <location>
        <begin position="139"/>
        <end position="154"/>
    </location>
</feature>
<dbReference type="PANTHER" id="PTHR35174:SF3">
    <property type="entry name" value="BLL7171 PROTEIN"/>
    <property type="match status" value="1"/>
</dbReference>
<feature type="region of interest" description="Disordered" evidence="2">
    <location>
        <begin position="101"/>
        <end position="214"/>
    </location>
</feature>
<gene>
    <name evidence="4" type="ORF">F4556_000023</name>
    <name evidence="5" type="ORF">F4556_007379</name>
</gene>
<dbReference type="Gene3D" id="3.30.70.1060">
    <property type="entry name" value="Dimeric alpha+beta barrel"/>
    <property type="match status" value="1"/>
</dbReference>
<dbReference type="PANTHER" id="PTHR35174">
    <property type="entry name" value="BLL7171 PROTEIN-RELATED"/>
    <property type="match status" value="1"/>
</dbReference>
<accession>A0A7W7WF25</accession>
<dbReference type="RefSeq" id="WP_313068081.1">
    <property type="nucleotide sequence ID" value="NZ_JACHJR010000001.1"/>
</dbReference>
<keyword evidence="6" id="KW-1185">Reference proteome</keyword>
<dbReference type="Proteomes" id="UP000573327">
    <property type="component" value="Unassembled WGS sequence"/>
</dbReference>
<dbReference type="InterPro" id="IPR005545">
    <property type="entry name" value="YCII"/>
</dbReference>
<dbReference type="AlphaFoldDB" id="A0A7W7WF25"/>
<evidence type="ECO:0000256" key="2">
    <source>
        <dbReference type="SAM" id="MobiDB-lite"/>
    </source>
</evidence>
<dbReference type="SUPFAM" id="SSF54909">
    <property type="entry name" value="Dimeric alpha+beta barrel"/>
    <property type="match status" value="1"/>
</dbReference>
<feature type="compositionally biased region" description="Basic and acidic residues" evidence="2">
    <location>
        <begin position="107"/>
        <end position="122"/>
    </location>
</feature>
<name>A0A7W7WF25_9ACTN</name>
<evidence type="ECO:0000313" key="5">
    <source>
        <dbReference type="EMBL" id="MBB4951844.1"/>
    </source>
</evidence>
<sequence length="214" mass="23415">MKYVAMIHGNQAKRDPFPADAWPEAIARQDAFNKKYRDSGELLDAYGLADAANAQLVRRKDDAPAVTDGPHLETKEYIASFHLLDCHCPEPAQETAADMPFADTDPVDLRPVPHDTATDLRPDPPAPRTRCANWRHRSSAPSSAATASSTPARTPSRKHCRPPPSSGPPKGRRTTPADGWSPSPPTGWWTRSAASRHAADARRGPPWPPRRPNS</sequence>
<protein>
    <recommendedName>
        <fullName evidence="3">YCII-related domain-containing protein</fullName>
    </recommendedName>
</protein>
<comment type="caution">
    <text evidence="4">The sequence shown here is derived from an EMBL/GenBank/DDBJ whole genome shotgun (WGS) entry which is preliminary data.</text>
</comment>
<dbReference type="EMBL" id="JACHJR010000001">
    <property type="protein sequence ID" value="MBB4951844.1"/>
    <property type="molecule type" value="Genomic_DNA"/>
</dbReference>
<comment type="similarity">
    <text evidence="1">Belongs to the YciI family.</text>
</comment>
<dbReference type="Pfam" id="PF03795">
    <property type="entry name" value="YCII"/>
    <property type="match status" value="1"/>
</dbReference>
<evidence type="ECO:0000313" key="6">
    <source>
        <dbReference type="Proteomes" id="UP000573327"/>
    </source>
</evidence>
<evidence type="ECO:0000259" key="3">
    <source>
        <dbReference type="Pfam" id="PF03795"/>
    </source>
</evidence>
<dbReference type="InterPro" id="IPR011008">
    <property type="entry name" value="Dimeric_a/b-barrel"/>
</dbReference>
<evidence type="ECO:0000313" key="4">
    <source>
        <dbReference type="EMBL" id="MBB4944488.1"/>
    </source>
</evidence>
<evidence type="ECO:0000256" key="1">
    <source>
        <dbReference type="ARBA" id="ARBA00007689"/>
    </source>
</evidence>
<proteinExistence type="inferred from homology"/>
<organism evidence="4 6">
    <name type="scientific">Kitasatospora gansuensis</name>
    <dbReference type="NCBI Taxonomy" id="258050"/>
    <lineage>
        <taxon>Bacteria</taxon>
        <taxon>Bacillati</taxon>
        <taxon>Actinomycetota</taxon>
        <taxon>Actinomycetes</taxon>
        <taxon>Kitasatosporales</taxon>
        <taxon>Streptomycetaceae</taxon>
        <taxon>Kitasatospora</taxon>
    </lineage>
</organism>
<reference evidence="4 6" key="1">
    <citation type="submission" date="2020-08" db="EMBL/GenBank/DDBJ databases">
        <title>Sequencing the genomes of 1000 actinobacteria strains.</title>
        <authorList>
            <person name="Klenk H.-P."/>
        </authorList>
    </citation>
    <scope>NUCLEOTIDE SEQUENCE [LARGE SCALE GENOMIC DNA]</scope>
    <source>
        <strain evidence="4 6">DSM 44786</strain>
    </source>
</reference>
<feature type="domain" description="YCII-related" evidence="3">
    <location>
        <begin position="1"/>
        <end position="112"/>
    </location>
</feature>
<dbReference type="EMBL" id="JACHJR010000001">
    <property type="protein sequence ID" value="MBB4944488.1"/>
    <property type="molecule type" value="Genomic_DNA"/>
</dbReference>